<evidence type="ECO:0000259" key="2">
    <source>
        <dbReference type="Pfam" id="PF01408"/>
    </source>
</evidence>
<feature type="domain" description="Gfo/Idh/MocA-like oxidoreductase N-terminal" evidence="2">
    <location>
        <begin position="6"/>
        <end position="115"/>
    </location>
</feature>
<dbReference type="Pfam" id="PF01408">
    <property type="entry name" value="GFO_IDH_MocA"/>
    <property type="match status" value="1"/>
</dbReference>
<reference evidence="4 5" key="1">
    <citation type="submission" date="2024-09" db="EMBL/GenBank/DDBJ databases">
        <authorList>
            <person name="Sun Q."/>
            <person name="Mori K."/>
        </authorList>
    </citation>
    <scope>NUCLEOTIDE SEQUENCE [LARGE SCALE GENOMIC DNA]</scope>
    <source>
        <strain evidence="4 5">CICC 10874</strain>
    </source>
</reference>
<dbReference type="Proteomes" id="UP001589793">
    <property type="component" value="Unassembled WGS sequence"/>
</dbReference>
<dbReference type="InterPro" id="IPR004104">
    <property type="entry name" value="Gfo/Idh/MocA-like_OxRdtase_C"/>
</dbReference>
<dbReference type="InterPro" id="IPR036291">
    <property type="entry name" value="NAD(P)-bd_dom_sf"/>
</dbReference>
<gene>
    <name evidence="4" type="ORF">ACFFF6_11550</name>
</gene>
<comment type="similarity">
    <text evidence="1">Belongs to the Gfo/Idh/MocA family.</text>
</comment>
<protein>
    <submittedName>
        <fullName evidence="4">Gfo/Idh/MocA family protein</fullName>
    </submittedName>
</protein>
<accession>A0ABV6RC81</accession>
<comment type="caution">
    <text evidence="4">The sequence shown here is derived from an EMBL/GenBank/DDBJ whole genome shotgun (WGS) entry which is preliminary data.</text>
</comment>
<sequence length="332" mass="36089">MSAPRLRVAVVGAGEWGRQHTRVFSSRPDTELVAVVGRTPARTRRRAAELGVPAYTDLERMLTETSPDLVTVCLPNEGHFAPTLALLGAGVPLLVEKPLVFDLDEADQLLAQAERTCPFFAIHLNHRYAEPVQRARVAIEAGELGRLMHATWRFGGEANQGTSAHANLVETQCHGFDMLEHLMGPIIAVSAHMSDVSYGDYSTLAIALTFASGAVGTMLGTYDSSYAYPDSQLVEIGGTTGRLAIHDTVRRLEISHAGDAERRVWEAGYFDDEARSFHTTMDRYVEDMLAALRAGASPPVPAQAGRRALELAHACIRSFESGLRVDVPPSRS</sequence>
<organism evidence="4 5">
    <name type="scientific">Brachybacterium hainanense</name>
    <dbReference type="NCBI Taxonomy" id="1541174"/>
    <lineage>
        <taxon>Bacteria</taxon>
        <taxon>Bacillati</taxon>
        <taxon>Actinomycetota</taxon>
        <taxon>Actinomycetes</taxon>
        <taxon>Micrococcales</taxon>
        <taxon>Dermabacteraceae</taxon>
        <taxon>Brachybacterium</taxon>
    </lineage>
</organism>
<name>A0ABV6RC81_9MICO</name>
<keyword evidence="5" id="KW-1185">Reference proteome</keyword>
<evidence type="ECO:0000256" key="1">
    <source>
        <dbReference type="ARBA" id="ARBA00010928"/>
    </source>
</evidence>
<dbReference type="InterPro" id="IPR000683">
    <property type="entry name" value="Gfo/Idh/MocA-like_OxRdtase_N"/>
</dbReference>
<evidence type="ECO:0000313" key="5">
    <source>
        <dbReference type="Proteomes" id="UP001589793"/>
    </source>
</evidence>
<dbReference type="SUPFAM" id="SSF51735">
    <property type="entry name" value="NAD(P)-binding Rossmann-fold domains"/>
    <property type="match status" value="1"/>
</dbReference>
<dbReference type="InterPro" id="IPR051450">
    <property type="entry name" value="Gfo/Idh/MocA_Oxidoreductases"/>
</dbReference>
<dbReference type="Gene3D" id="3.40.50.720">
    <property type="entry name" value="NAD(P)-binding Rossmann-like Domain"/>
    <property type="match status" value="1"/>
</dbReference>
<dbReference type="Gene3D" id="3.30.360.10">
    <property type="entry name" value="Dihydrodipicolinate Reductase, domain 2"/>
    <property type="match status" value="1"/>
</dbReference>
<dbReference type="RefSeq" id="WP_376980828.1">
    <property type="nucleotide sequence ID" value="NZ_JBHLSV010000013.1"/>
</dbReference>
<feature type="domain" description="Gfo/Idh/MocA-like oxidoreductase C-terminal" evidence="3">
    <location>
        <begin position="163"/>
        <end position="326"/>
    </location>
</feature>
<dbReference type="PANTHER" id="PTHR43377:SF1">
    <property type="entry name" value="BILIVERDIN REDUCTASE A"/>
    <property type="match status" value="1"/>
</dbReference>
<dbReference type="SUPFAM" id="SSF55347">
    <property type="entry name" value="Glyceraldehyde-3-phosphate dehydrogenase-like, C-terminal domain"/>
    <property type="match status" value="1"/>
</dbReference>
<dbReference type="EMBL" id="JBHLSV010000013">
    <property type="protein sequence ID" value="MFC0674590.1"/>
    <property type="molecule type" value="Genomic_DNA"/>
</dbReference>
<evidence type="ECO:0000259" key="3">
    <source>
        <dbReference type="Pfam" id="PF02894"/>
    </source>
</evidence>
<dbReference type="Pfam" id="PF02894">
    <property type="entry name" value="GFO_IDH_MocA_C"/>
    <property type="match status" value="1"/>
</dbReference>
<proteinExistence type="inferred from homology"/>
<dbReference type="PANTHER" id="PTHR43377">
    <property type="entry name" value="BILIVERDIN REDUCTASE A"/>
    <property type="match status" value="1"/>
</dbReference>
<evidence type="ECO:0000313" key="4">
    <source>
        <dbReference type="EMBL" id="MFC0674590.1"/>
    </source>
</evidence>